<evidence type="ECO:0000313" key="3">
    <source>
        <dbReference type="Proteomes" id="UP000198406"/>
    </source>
</evidence>
<evidence type="ECO:0000313" key="2">
    <source>
        <dbReference type="EMBL" id="GAX26668.1"/>
    </source>
</evidence>
<protein>
    <submittedName>
        <fullName evidence="2">Uncharacterized protein</fullName>
    </submittedName>
</protein>
<feature type="region of interest" description="Disordered" evidence="1">
    <location>
        <begin position="129"/>
        <end position="157"/>
    </location>
</feature>
<gene>
    <name evidence="2" type="ORF">FisN_2Hh394</name>
</gene>
<name>A0A1Z5KL56_FISSO</name>
<dbReference type="EMBL" id="BDSP01000251">
    <property type="protein sequence ID" value="GAX26668.1"/>
    <property type="molecule type" value="Genomic_DNA"/>
</dbReference>
<dbReference type="InParanoid" id="A0A1Z5KL56"/>
<keyword evidence="3" id="KW-1185">Reference proteome</keyword>
<feature type="region of interest" description="Disordered" evidence="1">
    <location>
        <begin position="26"/>
        <end position="105"/>
    </location>
</feature>
<feature type="compositionally biased region" description="Low complexity" evidence="1">
    <location>
        <begin position="76"/>
        <end position="89"/>
    </location>
</feature>
<comment type="caution">
    <text evidence="2">The sequence shown here is derived from an EMBL/GenBank/DDBJ whole genome shotgun (WGS) entry which is preliminary data.</text>
</comment>
<dbReference type="AlphaFoldDB" id="A0A1Z5KL56"/>
<feature type="compositionally biased region" description="Basic and acidic residues" evidence="1">
    <location>
        <begin position="62"/>
        <end position="72"/>
    </location>
</feature>
<feature type="compositionally biased region" description="Basic residues" evidence="1">
    <location>
        <begin position="90"/>
        <end position="100"/>
    </location>
</feature>
<feature type="compositionally biased region" description="Polar residues" evidence="1">
    <location>
        <begin position="26"/>
        <end position="39"/>
    </location>
</feature>
<sequence length="271" mass="30202">MFSSRPMTMLHSSQIVNDENATALNKATSAATKDSSLTVHKTPAGAKSRRAFGDISNKRPQKHLEKEGDDVVWKSAAAVPRTPAAAVTKKSSKKSTKKTSVRLFSNPDTKRGVTFAEDKVESIKVPSTLPAAVSGENETLEKRAYEDDDTYDEPEKPLGRTYQQQWENGDHDDDETVLSLEGVYDIAKRWKEFDEKINSLQPSYEDEFQKHIADFDRELEEFAKQEASCFDVLPSPDESALLSFLNELEDDLDIFGAADTSAPTNLEISFD</sequence>
<organism evidence="2 3">
    <name type="scientific">Fistulifera solaris</name>
    <name type="common">Oleaginous diatom</name>
    <dbReference type="NCBI Taxonomy" id="1519565"/>
    <lineage>
        <taxon>Eukaryota</taxon>
        <taxon>Sar</taxon>
        <taxon>Stramenopiles</taxon>
        <taxon>Ochrophyta</taxon>
        <taxon>Bacillariophyta</taxon>
        <taxon>Bacillariophyceae</taxon>
        <taxon>Bacillariophycidae</taxon>
        <taxon>Naviculales</taxon>
        <taxon>Naviculaceae</taxon>
        <taxon>Fistulifera</taxon>
    </lineage>
</organism>
<proteinExistence type="predicted"/>
<reference evidence="2 3" key="1">
    <citation type="journal article" date="2015" name="Plant Cell">
        <title>Oil accumulation by the oleaginous diatom Fistulifera solaris as revealed by the genome and transcriptome.</title>
        <authorList>
            <person name="Tanaka T."/>
            <person name="Maeda Y."/>
            <person name="Veluchamy A."/>
            <person name="Tanaka M."/>
            <person name="Abida H."/>
            <person name="Marechal E."/>
            <person name="Bowler C."/>
            <person name="Muto M."/>
            <person name="Sunaga Y."/>
            <person name="Tanaka M."/>
            <person name="Yoshino T."/>
            <person name="Taniguchi T."/>
            <person name="Fukuda Y."/>
            <person name="Nemoto M."/>
            <person name="Matsumoto M."/>
            <person name="Wong P.S."/>
            <person name="Aburatani S."/>
            <person name="Fujibuchi W."/>
        </authorList>
    </citation>
    <scope>NUCLEOTIDE SEQUENCE [LARGE SCALE GENOMIC DNA]</scope>
    <source>
        <strain evidence="2 3">JPCC DA0580</strain>
    </source>
</reference>
<dbReference type="Proteomes" id="UP000198406">
    <property type="component" value="Unassembled WGS sequence"/>
</dbReference>
<accession>A0A1Z5KL56</accession>
<evidence type="ECO:0000256" key="1">
    <source>
        <dbReference type="SAM" id="MobiDB-lite"/>
    </source>
</evidence>